<evidence type="ECO:0000256" key="10">
    <source>
        <dbReference type="SAM" id="MobiDB-lite"/>
    </source>
</evidence>
<evidence type="ECO:0000256" key="8">
    <source>
        <dbReference type="ARBA" id="ARBA00023211"/>
    </source>
</evidence>
<dbReference type="EMBL" id="JXXN02001487">
    <property type="protein sequence ID" value="THD24662.1"/>
    <property type="molecule type" value="Genomic_DNA"/>
</dbReference>
<dbReference type="InterPro" id="IPR036457">
    <property type="entry name" value="PPM-type-like_dom_sf"/>
</dbReference>
<keyword evidence="4" id="KW-0479">Metal-binding</keyword>
<feature type="compositionally biased region" description="Low complexity" evidence="10">
    <location>
        <begin position="256"/>
        <end position="267"/>
    </location>
</feature>
<gene>
    <name evidence="12" type="ORF">D915_004144</name>
</gene>
<accession>A0A4E0RZE6</accession>
<dbReference type="InterPro" id="IPR000222">
    <property type="entry name" value="PP2C_BS"/>
</dbReference>
<evidence type="ECO:0000256" key="3">
    <source>
        <dbReference type="ARBA" id="ARBA00013081"/>
    </source>
</evidence>
<proteinExistence type="inferred from homology"/>
<feature type="region of interest" description="Disordered" evidence="10">
    <location>
        <begin position="618"/>
        <end position="687"/>
    </location>
</feature>
<dbReference type="InterPro" id="IPR015655">
    <property type="entry name" value="PP2C"/>
</dbReference>
<feature type="compositionally biased region" description="Acidic residues" evidence="10">
    <location>
        <begin position="131"/>
        <end position="147"/>
    </location>
</feature>
<evidence type="ECO:0000256" key="2">
    <source>
        <dbReference type="ARBA" id="ARBA00006702"/>
    </source>
</evidence>
<dbReference type="GO" id="GO:0004722">
    <property type="term" value="F:protein serine/threonine phosphatase activity"/>
    <property type="evidence" value="ECO:0007669"/>
    <property type="project" value="UniProtKB-EC"/>
</dbReference>
<dbReference type="PANTHER" id="PTHR13832">
    <property type="entry name" value="PROTEIN PHOSPHATASE 2C"/>
    <property type="match status" value="1"/>
</dbReference>
<dbReference type="GO" id="GO:0046872">
    <property type="term" value="F:metal ion binding"/>
    <property type="evidence" value="ECO:0007669"/>
    <property type="project" value="UniProtKB-KW"/>
</dbReference>
<feature type="compositionally biased region" description="Basic and acidic residues" evidence="10">
    <location>
        <begin position="118"/>
        <end position="129"/>
    </location>
</feature>
<dbReference type="PANTHER" id="PTHR13832:SF803">
    <property type="entry name" value="PROTEIN PHOSPHATASE 1G"/>
    <property type="match status" value="1"/>
</dbReference>
<evidence type="ECO:0000313" key="12">
    <source>
        <dbReference type="EMBL" id="THD24662.1"/>
    </source>
</evidence>
<feature type="region of interest" description="Disordered" evidence="10">
    <location>
        <begin position="114"/>
        <end position="149"/>
    </location>
</feature>
<keyword evidence="6" id="KW-0460">Magnesium</keyword>
<evidence type="ECO:0000259" key="11">
    <source>
        <dbReference type="PROSITE" id="PS51746"/>
    </source>
</evidence>
<keyword evidence="5 9" id="KW-0378">Hydrolase</keyword>
<dbReference type="SUPFAM" id="SSF81606">
    <property type="entry name" value="PP2C-like"/>
    <property type="match status" value="2"/>
</dbReference>
<feature type="compositionally biased region" description="Basic and acidic residues" evidence="10">
    <location>
        <begin position="245"/>
        <end position="254"/>
    </location>
</feature>
<evidence type="ECO:0000256" key="4">
    <source>
        <dbReference type="ARBA" id="ARBA00022723"/>
    </source>
</evidence>
<comment type="caution">
    <text evidence="12">The sequence shown here is derived from an EMBL/GenBank/DDBJ whole genome shotgun (WGS) entry which is preliminary data.</text>
</comment>
<organism evidence="12 13">
    <name type="scientific">Fasciola hepatica</name>
    <name type="common">Liver fluke</name>
    <dbReference type="NCBI Taxonomy" id="6192"/>
    <lineage>
        <taxon>Eukaryota</taxon>
        <taxon>Metazoa</taxon>
        <taxon>Spiralia</taxon>
        <taxon>Lophotrochozoa</taxon>
        <taxon>Platyhelminthes</taxon>
        <taxon>Trematoda</taxon>
        <taxon>Digenea</taxon>
        <taxon>Plagiorchiida</taxon>
        <taxon>Echinostomata</taxon>
        <taxon>Echinostomatoidea</taxon>
        <taxon>Fasciolidae</taxon>
        <taxon>Fasciola</taxon>
    </lineage>
</organism>
<protein>
    <recommendedName>
        <fullName evidence="3">protein-serine/threonine phosphatase</fullName>
        <ecNumber evidence="3">3.1.3.16</ecNumber>
    </recommendedName>
</protein>
<keyword evidence="8" id="KW-0464">Manganese</keyword>
<feature type="domain" description="PPM-type phosphatase" evidence="11">
    <location>
        <begin position="23"/>
        <end position="603"/>
    </location>
</feature>
<comment type="similarity">
    <text evidence="2 9">Belongs to the PP2C family.</text>
</comment>
<name>A0A4E0RZE6_FASHE</name>
<feature type="compositionally biased region" description="Polar residues" evidence="10">
    <location>
        <begin position="676"/>
        <end position="687"/>
    </location>
</feature>
<dbReference type="Proteomes" id="UP000230066">
    <property type="component" value="Unassembled WGS sequence"/>
</dbReference>
<feature type="compositionally biased region" description="Polar residues" evidence="10">
    <location>
        <begin position="270"/>
        <end position="294"/>
    </location>
</feature>
<dbReference type="CDD" id="cd00143">
    <property type="entry name" value="PP2Cc"/>
    <property type="match status" value="1"/>
</dbReference>
<feature type="compositionally biased region" description="Basic and acidic residues" evidence="10">
    <location>
        <begin position="626"/>
        <end position="638"/>
    </location>
</feature>
<feature type="region of interest" description="Disordered" evidence="10">
    <location>
        <begin position="542"/>
        <end position="561"/>
    </location>
</feature>
<comment type="cofactor">
    <cofactor evidence="1">
        <name>Mn(2+)</name>
        <dbReference type="ChEBI" id="CHEBI:29035"/>
    </cofactor>
</comment>
<dbReference type="EC" id="3.1.3.16" evidence="3"/>
<dbReference type="SMART" id="SM00332">
    <property type="entry name" value="PP2Cc"/>
    <property type="match status" value="1"/>
</dbReference>
<keyword evidence="13" id="KW-1185">Reference proteome</keyword>
<evidence type="ECO:0000256" key="7">
    <source>
        <dbReference type="ARBA" id="ARBA00022912"/>
    </source>
</evidence>
<dbReference type="Gene3D" id="3.60.40.10">
    <property type="entry name" value="PPM-type phosphatase domain"/>
    <property type="match status" value="2"/>
</dbReference>
<evidence type="ECO:0000256" key="9">
    <source>
        <dbReference type="RuleBase" id="RU003465"/>
    </source>
</evidence>
<keyword evidence="7 9" id="KW-0904">Protein phosphatase</keyword>
<reference evidence="12" key="1">
    <citation type="submission" date="2019-03" db="EMBL/GenBank/DDBJ databases">
        <title>Improved annotation for the trematode Fasciola hepatica.</title>
        <authorList>
            <person name="Choi Y.-J."/>
            <person name="Martin J."/>
            <person name="Mitreva M."/>
        </authorList>
    </citation>
    <scope>NUCLEOTIDE SEQUENCE [LARGE SCALE GENOMIC DNA]</scope>
</reference>
<dbReference type="AlphaFoldDB" id="A0A4E0RZE6"/>
<sequence>MGAYQSKPSTEKSSCSGYNEWIEYGVSSMQGWRMNQEDAHNCELEFDQTRHASLFAVYDGHGGSEVAQYCATYLPQFLRNLPSYAEKKDLSDTLKQLFLDFDASLITAETRKILRGMSDPDREDSRSGDDAQPDQNEENDDEEESDSEISALRAEANQPLESVLERYGGEDALPSSIKDLLEYRRRTKVGECSTSSTASSSPTASTSSPTKKKSPGSPKTVGQSTAETSAGSSTTETAVVTDSQLKAEESKKSDGTVSENSSVTTESGLVDSSATNAKNGHESGSQEEPNSGNEPQEKIDTSALEAQQKVKTNGEEDEEDDDSDDESVQLDEDEESDSDDDDEEEEDEDDDEETSSSAEEEDGYETACRLGIPALLKEEDSEPGMDSGTTACVALVLPMNGKVRLYVANAGDSRAVLCRGRAAVDLSVDHKPEDEDEKARIEAAGGTVTRDGRVNGGLNLSRALGDHNYKQVQHLSLSEQMITPAPDVSQYDLIPGADEFVVIACDGVWNSMTSQEVVDFVYDRLNPTQSANTATRKKVAKPANSVVESDGDSAEATEADSAVVSSAAQLSRICEEIFDHCLAPNTEGDGTGCDNMTCIIIRFKNLEALAKHTVATGCPEPIASDTESRKRPPSDDANHQNNNASPNGHATSVRSSESTDTVHVKRLRQDSKDHPTTATTVSNGQSS</sequence>
<dbReference type="PROSITE" id="PS51746">
    <property type="entry name" value="PPM_2"/>
    <property type="match status" value="1"/>
</dbReference>
<evidence type="ECO:0000313" key="13">
    <source>
        <dbReference type="Proteomes" id="UP000230066"/>
    </source>
</evidence>
<feature type="compositionally biased region" description="Low complexity" evidence="10">
    <location>
        <begin position="193"/>
        <end position="241"/>
    </location>
</feature>
<evidence type="ECO:0000256" key="1">
    <source>
        <dbReference type="ARBA" id="ARBA00001936"/>
    </source>
</evidence>
<feature type="region of interest" description="Disordered" evidence="10">
    <location>
        <begin position="187"/>
        <end position="366"/>
    </location>
</feature>
<feature type="compositionally biased region" description="Acidic residues" evidence="10">
    <location>
        <begin position="549"/>
        <end position="558"/>
    </location>
</feature>
<feature type="compositionally biased region" description="Basic and acidic residues" evidence="10">
    <location>
        <begin position="660"/>
        <end position="675"/>
    </location>
</feature>
<feature type="compositionally biased region" description="Polar residues" evidence="10">
    <location>
        <begin position="639"/>
        <end position="659"/>
    </location>
</feature>
<feature type="compositionally biased region" description="Acidic residues" evidence="10">
    <location>
        <begin position="315"/>
        <end position="364"/>
    </location>
</feature>
<dbReference type="PROSITE" id="PS01032">
    <property type="entry name" value="PPM_1"/>
    <property type="match status" value="1"/>
</dbReference>
<dbReference type="Pfam" id="PF00481">
    <property type="entry name" value="PP2C"/>
    <property type="match status" value="2"/>
</dbReference>
<evidence type="ECO:0000256" key="5">
    <source>
        <dbReference type="ARBA" id="ARBA00022801"/>
    </source>
</evidence>
<dbReference type="InterPro" id="IPR001932">
    <property type="entry name" value="PPM-type_phosphatase-like_dom"/>
</dbReference>
<evidence type="ECO:0000256" key="6">
    <source>
        <dbReference type="ARBA" id="ARBA00022842"/>
    </source>
</evidence>